<dbReference type="Proteomes" id="UP000694563">
    <property type="component" value="Chromosome 9"/>
</dbReference>
<protein>
    <recommendedName>
        <fullName evidence="2">Terminal uridylyltransferase 4/7 nucleotidyltransferase domain-containing protein</fullName>
    </recommendedName>
</protein>
<reference evidence="3" key="3">
    <citation type="submission" date="2025-09" db="UniProtKB">
        <authorList>
            <consortium name="Ensembl"/>
        </authorList>
    </citation>
    <scope>IDENTIFICATION</scope>
</reference>
<feature type="region of interest" description="Disordered" evidence="1">
    <location>
        <begin position="1"/>
        <end position="21"/>
    </location>
</feature>
<organism evidence="3 4">
    <name type="scientific">Catharus ustulatus</name>
    <name type="common">Russet-backed thrush</name>
    <name type="synonym">Hylocichla ustulatus</name>
    <dbReference type="NCBI Taxonomy" id="91951"/>
    <lineage>
        <taxon>Eukaryota</taxon>
        <taxon>Metazoa</taxon>
        <taxon>Chordata</taxon>
        <taxon>Craniata</taxon>
        <taxon>Vertebrata</taxon>
        <taxon>Euteleostomi</taxon>
        <taxon>Archelosauria</taxon>
        <taxon>Archosauria</taxon>
        <taxon>Dinosauria</taxon>
        <taxon>Saurischia</taxon>
        <taxon>Theropoda</taxon>
        <taxon>Coelurosauria</taxon>
        <taxon>Aves</taxon>
        <taxon>Neognathae</taxon>
        <taxon>Neoaves</taxon>
        <taxon>Telluraves</taxon>
        <taxon>Australaves</taxon>
        <taxon>Passeriformes</taxon>
        <taxon>Turdidae</taxon>
        <taxon>Catharus</taxon>
    </lineage>
</organism>
<evidence type="ECO:0000259" key="2">
    <source>
        <dbReference type="Pfam" id="PF19088"/>
    </source>
</evidence>
<sequence>WGHGSPLKGKKKKRQSTNNPHFLDYLENTGVIDESNLTVEQQLGLKQAEERLERDYISRLEKRSPEYTNCQYLCKLCLVHIENIQGAHKHIKEKRHKKNIMEKQEENELRALPPPSSAQLAALSFTLIKAANEQGISDEDFRIRQEIVNEMEKIIQQPLPGIHSTLHLLQVKMFHYFCIYF</sequence>
<name>A0A8C3TPP6_CATUS</name>
<accession>A0A8C3TPP6</accession>
<reference evidence="3" key="1">
    <citation type="submission" date="2020-10" db="EMBL/GenBank/DDBJ databases">
        <title>Catharus ustulatus (Swainson's thrush) genome, bCatUst1, primary haplotype v2.</title>
        <authorList>
            <person name="Delmore K."/>
            <person name="Vafadar M."/>
            <person name="Formenti G."/>
            <person name="Chow W."/>
            <person name="Pelan S."/>
            <person name="Howe K."/>
            <person name="Rhie A."/>
            <person name="Mountcastle J."/>
            <person name="Haase B."/>
            <person name="Fedrigo O."/>
            <person name="Jarvis E.D."/>
        </authorList>
    </citation>
    <scope>NUCLEOTIDE SEQUENCE [LARGE SCALE GENOMIC DNA]</scope>
</reference>
<dbReference type="AlphaFoldDB" id="A0A8C3TPP6"/>
<dbReference type="Pfam" id="PF19088">
    <property type="entry name" value="TUTase"/>
    <property type="match status" value="1"/>
</dbReference>
<proteinExistence type="predicted"/>
<evidence type="ECO:0000313" key="3">
    <source>
        <dbReference type="Ensembl" id="ENSCUSP00005001944.1"/>
    </source>
</evidence>
<reference evidence="3" key="2">
    <citation type="submission" date="2025-08" db="UniProtKB">
        <authorList>
            <consortium name="Ensembl"/>
        </authorList>
    </citation>
    <scope>IDENTIFICATION</scope>
</reference>
<evidence type="ECO:0000313" key="4">
    <source>
        <dbReference type="Proteomes" id="UP000694563"/>
    </source>
</evidence>
<dbReference type="InterPro" id="IPR045100">
    <property type="entry name" value="TUT4/7_NTP_transf"/>
</dbReference>
<dbReference type="Ensembl" id="ENSCUST00005002046.1">
    <property type="protein sequence ID" value="ENSCUSP00005001944.1"/>
    <property type="gene ID" value="ENSCUSG00005001339.1"/>
</dbReference>
<feature type="domain" description="Terminal uridylyltransferase 4/7 nucleotidyltransferase" evidence="2">
    <location>
        <begin position="102"/>
        <end position="162"/>
    </location>
</feature>
<evidence type="ECO:0000256" key="1">
    <source>
        <dbReference type="SAM" id="MobiDB-lite"/>
    </source>
</evidence>
<keyword evidence="4" id="KW-1185">Reference proteome</keyword>
<dbReference type="GO" id="GO:0016779">
    <property type="term" value="F:nucleotidyltransferase activity"/>
    <property type="evidence" value="ECO:0007669"/>
    <property type="project" value="InterPro"/>
</dbReference>